<name>A0AAE6KWH5_MYXXA</name>
<evidence type="ECO:0000313" key="2">
    <source>
        <dbReference type="Proteomes" id="UP000320179"/>
    </source>
</evidence>
<protein>
    <submittedName>
        <fullName evidence="1">Uncharacterized protein</fullName>
    </submittedName>
</protein>
<dbReference type="Proteomes" id="UP000320179">
    <property type="component" value="Chromosome"/>
</dbReference>
<organism evidence="1 2">
    <name type="scientific">Myxococcus xanthus</name>
    <dbReference type="NCBI Taxonomy" id="34"/>
    <lineage>
        <taxon>Bacteria</taxon>
        <taxon>Pseudomonadati</taxon>
        <taxon>Myxococcota</taxon>
        <taxon>Myxococcia</taxon>
        <taxon>Myxococcales</taxon>
        <taxon>Cystobacterineae</taxon>
        <taxon>Myxococcaceae</taxon>
        <taxon>Myxococcus</taxon>
    </lineage>
</organism>
<reference evidence="1 2" key="1">
    <citation type="journal article" date="2019" name="Science">
        <title>Social genes are selection hotspots in kin groups of a soil microbe.</title>
        <authorList>
            <person name="Wielgoss S."/>
            <person name="Wolfensberger R."/>
            <person name="Sun L."/>
            <person name="Fiegna F."/>
            <person name="Velicer G.J."/>
        </authorList>
    </citation>
    <scope>NUCLEOTIDE SEQUENCE [LARGE SCALE GENOMIC DNA]</scope>
    <source>
        <strain evidence="1 2">MC3.5.9c15</strain>
    </source>
</reference>
<dbReference type="AlphaFoldDB" id="A0AAE6KWH5"/>
<accession>A0AAE6KWH5</accession>
<sequence>MLRDAGFRIERMRMAQQPAEYIVKTLAPPTKTWRFRGRPVSGVIDRVRRAGAGLYVVGLDYHVGFLWNDSARVWMCHSSYLGEANVVCEDALTSPAMVSRYHVVGKLLEDGMMDAWLEERVLPVFIPGKKPTD</sequence>
<proteinExistence type="predicted"/>
<gene>
    <name evidence="1" type="ORF">BHS09_26360</name>
</gene>
<evidence type="ECO:0000313" key="1">
    <source>
        <dbReference type="EMBL" id="QDE72607.1"/>
    </source>
</evidence>
<dbReference type="EMBL" id="CP017174">
    <property type="protein sequence ID" value="QDE72607.1"/>
    <property type="molecule type" value="Genomic_DNA"/>
</dbReference>